<dbReference type="InterPro" id="IPR013525">
    <property type="entry name" value="ABC2_TM"/>
</dbReference>
<proteinExistence type="predicted"/>
<protein>
    <submittedName>
        <fullName evidence="11">ABC transporter ATP-binding/permease protein</fullName>
        <ecNumber evidence="11">3.6.3.-</ecNumber>
    </submittedName>
</protein>
<keyword evidence="11" id="KW-0378">Hydrolase</keyword>
<dbReference type="PROSITE" id="PS50893">
    <property type="entry name" value="ABC_TRANSPORTER_2"/>
    <property type="match status" value="1"/>
</dbReference>
<dbReference type="CDD" id="cd00060">
    <property type="entry name" value="FHA"/>
    <property type="match status" value="2"/>
</dbReference>
<dbReference type="SMART" id="SM00240">
    <property type="entry name" value="FHA"/>
    <property type="match status" value="2"/>
</dbReference>
<dbReference type="SMART" id="SM00382">
    <property type="entry name" value="AAA"/>
    <property type="match status" value="1"/>
</dbReference>
<dbReference type="GO" id="GO:0005524">
    <property type="term" value="F:ATP binding"/>
    <property type="evidence" value="ECO:0007669"/>
    <property type="project" value="UniProtKB-KW"/>
</dbReference>
<keyword evidence="12" id="KW-1185">Reference proteome</keyword>
<evidence type="ECO:0000256" key="8">
    <source>
        <dbReference type="SAM" id="Phobius"/>
    </source>
</evidence>
<evidence type="ECO:0000256" key="6">
    <source>
        <dbReference type="ARBA" id="ARBA00022989"/>
    </source>
</evidence>
<reference evidence="11 12" key="1">
    <citation type="submission" date="2019-02" db="EMBL/GenBank/DDBJ databases">
        <title>Deep-cultivation of Planctomycetes and their phenomic and genomic characterization uncovers novel biology.</title>
        <authorList>
            <person name="Wiegand S."/>
            <person name="Jogler M."/>
            <person name="Boedeker C."/>
            <person name="Pinto D."/>
            <person name="Vollmers J."/>
            <person name="Rivas-Marin E."/>
            <person name="Kohn T."/>
            <person name="Peeters S.H."/>
            <person name="Heuer A."/>
            <person name="Rast P."/>
            <person name="Oberbeckmann S."/>
            <person name="Bunk B."/>
            <person name="Jeske O."/>
            <person name="Meyerdierks A."/>
            <person name="Storesund J.E."/>
            <person name="Kallscheuer N."/>
            <person name="Luecker S."/>
            <person name="Lage O.M."/>
            <person name="Pohl T."/>
            <person name="Merkel B.J."/>
            <person name="Hornburger P."/>
            <person name="Mueller R.-W."/>
            <person name="Bruemmer F."/>
            <person name="Labrenz M."/>
            <person name="Spormann A.M."/>
            <person name="Op den Camp H."/>
            <person name="Overmann J."/>
            <person name="Amann R."/>
            <person name="Jetten M.S.M."/>
            <person name="Mascher T."/>
            <person name="Medema M.H."/>
            <person name="Devos D.P."/>
            <person name="Kaster A.-K."/>
            <person name="Ovreas L."/>
            <person name="Rohde M."/>
            <person name="Galperin M.Y."/>
            <person name="Jogler C."/>
        </authorList>
    </citation>
    <scope>NUCLEOTIDE SEQUENCE [LARGE SCALE GENOMIC DNA]</scope>
    <source>
        <strain evidence="11 12">Mal33</strain>
    </source>
</reference>
<dbReference type="Gene3D" id="2.60.200.20">
    <property type="match status" value="2"/>
</dbReference>
<keyword evidence="7 8" id="KW-0472">Membrane</keyword>
<dbReference type="PROSITE" id="PS50006">
    <property type="entry name" value="FHA_DOMAIN"/>
    <property type="match status" value="2"/>
</dbReference>
<evidence type="ECO:0000259" key="10">
    <source>
        <dbReference type="PROSITE" id="PS50893"/>
    </source>
</evidence>
<evidence type="ECO:0000256" key="2">
    <source>
        <dbReference type="ARBA" id="ARBA00022448"/>
    </source>
</evidence>
<dbReference type="SUPFAM" id="SSF52540">
    <property type="entry name" value="P-loop containing nucleoside triphosphate hydrolases"/>
    <property type="match status" value="1"/>
</dbReference>
<dbReference type="GO" id="GO:0016887">
    <property type="term" value="F:ATP hydrolysis activity"/>
    <property type="evidence" value="ECO:0007669"/>
    <property type="project" value="InterPro"/>
</dbReference>
<comment type="subcellular location">
    <subcellularLocation>
        <location evidence="1">Membrane</location>
        <topology evidence="1">Multi-pass membrane protein</topology>
    </subcellularLocation>
</comment>
<dbReference type="GO" id="GO:0140359">
    <property type="term" value="F:ABC-type transporter activity"/>
    <property type="evidence" value="ECO:0007669"/>
    <property type="project" value="InterPro"/>
</dbReference>
<gene>
    <name evidence="11" type="ORF">Mal33_16670</name>
</gene>
<organism evidence="11 12">
    <name type="scientific">Rosistilla oblonga</name>
    <dbReference type="NCBI Taxonomy" id="2527990"/>
    <lineage>
        <taxon>Bacteria</taxon>
        <taxon>Pseudomonadati</taxon>
        <taxon>Planctomycetota</taxon>
        <taxon>Planctomycetia</taxon>
        <taxon>Pirellulales</taxon>
        <taxon>Pirellulaceae</taxon>
        <taxon>Rosistilla</taxon>
    </lineage>
</organism>
<dbReference type="InterPro" id="IPR000253">
    <property type="entry name" value="FHA_dom"/>
</dbReference>
<keyword evidence="3 8" id="KW-0812">Transmembrane</keyword>
<evidence type="ECO:0000313" key="11">
    <source>
        <dbReference type="EMBL" id="QDV55688.1"/>
    </source>
</evidence>
<dbReference type="SUPFAM" id="SSF49879">
    <property type="entry name" value="SMAD/FHA domain"/>
    <property type="match status" value="2"/>
</dbReference>
<dbReference type="InterPro" id="IPR027417">
    <property type="entry name" value="P-loop_NTPase"/>
</dbReference>
<feature type="transmembrane region" description="Helical" evidence="8">
    <location>
        <begin position="649"/>
        <end position="667"/>
    </location>
</feature>
<dbReference type="Pfam" id="PF00498">
    <property type="entry name" value="FHA"/>
    <property type="match status" value="2"/>
</dbReference>
<dbReference type="InterPro" id="IPR003593">
    <property type="entry name" value="AAA+_ATPase"/>
</dbReference>
<dbReference type="InterPro" id="IPR003439">
    <property type="entry name" value="ABC_transporter-like_ATP-bd"/>
</dbReference>
<dbReference type="InterPro" id="IPR017871">
    <property type="entry name" value="ABC_transporter-like_CS"/>
</dbReference>
<feature type="transmembrane region" description="Helical" evidence="8">
    <location>
        <begin position="742"/>
        <end position="761"/>
    </location>
</feature>
<feature type="domain" description="ABC transporter" evidence="10">
    <location>
        <begin position="215"/>
        <end position="462"/>
    </location>
</feature>
<dbReference type="EMBL" id="CP036318">
    <property type="protein sequence ID" value="QDV55688.1"/>
    <property type="molecule type" value="Genomic_DNA"/>
</dbReference>
<keyword evidence="6 8" id="KW-1133">Transmembrane helix</keyword>
<dbReference type="InterPro" id="IPR008984">
    <property type="entry name" value="SMAD_FHA_dom_sf"/>
</dbReference>
<dbReference type="AlphaFoldDB" id="A0A518IRG6"/>
<dbReference type="PANTHER" id="PTHR48041">
    <property type="entry name" value="ABC TRANSPORTER G FAMILY MEMBER 28"/>
    <property type="match status" value="1"/>
</dbReference>
<dbReference type="GO" id="GO:0016020">
    <property type="term" value="C:membrane"/>
    <property type="evidence" value="ECO:0007669"/>
    <property type="project" value="UniProtKB-SubCell"/>
</dbReference>
<dbReference type="PROSITE" id="PS00211">
    <property type="entry name" value="ABC_TRANSPORTER_1"/>
    <property type="match status" value="1"/>
</dbReference>
<evidence type="ECO:0000256" key="4">
    <source>
        <dbReference type="ARBA" id="ARBA00022741"/>
    </source>
</evidence>
<dbReference type="InterPro" id="IPR050352">
    <property type="entry name" value="ABCG_transporters"/>
</dbReference>
<evidence type="ECO:0000313" key="12">
    <source>
        <dbReference type="Proteomes" id="UP000316770"/>
    </source>
</evidence>
<dbReference type="EC" id="3.6.3.-" evidence="11"/>
<evidence type="ECO:0000256" key="1">
    <source>
        <dbReference type="ARBA" id="ARBA00004141"/>
    </source>
</evidence>
<keyword evidence="5 11" id="KW-0067">ATP-binding</keyword>
<accession>A0A518IRG6</accession>
<sequence length="769" mass="83566">MRLHIEHADGSVQVFDFRNQAVRLGRAKDCEVRFDDARYPKVSSLHAELQFDGDGWRLLHHSRSNQTLINGATVDSSHRINSGDTIRLGFTGPIVQVIGLEEARSAPAGTLLTAEVPKIIQQLQNLETFDIGNGGLIGRDPDLADFCLDHPHVSRSHAQLSRDGQQIAIEDVGSANGTFVNGQPIATRCHLNDGDTIDIGPFSLELRAHRLVSRSRKNNVQLVAERLGLEIRAGGRGDALRLLNNVELVLNPGEFACIIGPSGSGKSTLLRMLSGRGDPTEGRAYVNGRDLHRNFNAIKTDLCVIPQSLTLHESLTVQQTLRFAAALRLPPDLRPAELEQAVDTIVQRVGLETRRDVRISQLSGGQLKRVGLGTELISDPSLLFLDEVTSGLDEQADQEMMQLFQRLSASGKTLVCVTHNLAHVSEYCGLILVLTAGGHLAFLGTPAEALEYFKVNRLAEIYPALAKQPAEASAAAFLTSPHYRRYVVDRKPALQKQDSEAAAAQSSYRTSASIGRRQFATIFRRTVAVWRGDLPAVATLIGQPLLVGLLLCLVFGRFEDLSESLPPERIATTRNLLFLLSVSCFWLGCNSSVKELVQERMIYGRERNFNLIPEAYLGAKILFFALLSLGQAALLGAIAIAWYDPPGDKLPMLGTLCLLALTGSLLGQAISACSKSEETAVAIVPVVVIPQIILGGVVASLSGLPEWIAKTTTTVFWGQKAIEGCLPEAERLAADFEPSLPTSHLVILLHAAVFLAIAWFGTRRTTTGV</sequence>
<feature type="domain" description="FHA" evidence="9">
    <location>
        <begin position="22"/>
        <end position="74"/>
    </location>
</feature>
<keyword evidence="4" id="KW-0547">Nucleotide-binding</keyword>
<feature type="domain" description="FHA" evidence="9">
    <location>
        <begin position="135"/>
        <end position="185"/>
    </location>
</feature>
<dbReference type="Proteomes" id="UP000316770">
    <property type="component" value="Chromosome"/>
</dbReference>
<evidence type="ECO:0000259" key="9">
    <source>
        <dbReference type="PROSITE" id="PS50006"/>
    </source>
</evidence>
<evidence type="ECO:0000256" key="5">
    <source>
        <dbReference type="ARBA" id="ARBA00022840"/>
    </source>
</evidence>
<keyword evidence="2" id="KW-0813">Transport</keyword>
<feature type="transmembrane region" description="Helical" evidence="8">
    <location>
        <begin position="679"/>
        <end position="701"/>
    </location>
</feature>
<dbReference type="Pfam" id="PF01061">
    <property type="entry name" value="ABC2_membrane"/>
    <property type="match status" value="1"/>
</dbReference>
<dbReference type="Pfam" id="PF00005">
    <property type="entry name" value="ABC_tran"/>
    <property type="match status" value="1"/>
</dbReference>
<dbReference type="RefSeq" id="WP_145283585.1">
    <property type="nucleotide sequence ID" value="NZ_CP036318.1"/>
</dbReference>
<evidence type="ECO:0000256" key="7">
    <source>
        <dbReference type="ARBA" id="ARBA00023136"/>
    </source>
</evidence>
<feature type="transmembrane region" description="Helical" evidence="8">
    <location>
        <begin position="617"/>
        <end position="643"/>
    </location>
</feature>
<dbReference type="Gene3D" id="3.40.50.300">
    <property type="entry name" value="P-loop containing nucleotide triphosphate hydrolases"/>
    <property type="match status" value="1"/>
</dbReference>
<evidence type="ECO:0000256" key="3">
    <source>
        <dbReference type="ARBA" id="ARBA00022692"/>
    </source>
</evidence>
<dbReference type="PANTHER" id="PTHR48041:SF139">
    <property type="entry name" value="PROTEIN SCARLET"/>
    <property type="match status" value="1"/>
</dbReference>
<name>A0A518IRG6_9BACT</name>